<evidence type="ECO:0000256" key="1">
    <source>
        <dbReference type="RuleBase" id="RU367103"/>
    </source>
</evidence>
<keyword evidence="1" id="KW-0489">Methyltransferase</keyword>
<dbReference type="GO" id="GO:0008270">
    <property type="term" value="F:zinc ion binding"/>
    <property type="evidence" value="ECO:0007669"/>
    <property type="project" value="UniProtKB-KW"/>
</dbReference>
<sequence>KELASFTPQEVENIIKKAKAVQQGQLLEFQESVLHHEVLKAELDSAINGLSARKHLDQISSILGNMKEAKLFAPNTCYIEYGAGKGRLSQWIFEAVSDTPDTHFILVDRKNVRHKRDLHHKEVRKNLSMERLLMDIQDLALNRVPAIKDNPDRPIVAYCKHLCGAATGLHVKPNPSPFLNPYISHPVRPSFSSGPRQLQYYDMKFAYDLSSTDLALRSLFPQRCDHQDGAQKTPTDSPLVKGVAMATCCHHCCTWNSYVGKDFLAVHGFSRIEFEALIRMSSWCVCGTRSEHGEEKMETKSHSQNGEAEKETLTSALGLTIQQREEIGHMCKRVLDAGRLEFLRKNGLTGNQVQYVKPSVTLENIMILANRREEN</sequence>
<keyword evidence="1" id="KW-0863">Zinc-finger</keyword>
<dbReference type="PROSITE" id="PS00289">
    <property type="entry name" value="PTX_1"/>
    <property type="match status" value="1"/>
</dbReference>
<accession>A0A2G8JDM0</accession>
<name>A0A2G8JDM0_STIJA</name>
<dbReference type="GO" id="GO:0030488">
    <property type="term" value="P:tRNA methylation"/>
    <property type="evidence" value="ECO:0007669"/>
    <property type="project" value="InterPro"/>
</dbReference>
<proteinExistence type="inferred from homology"/>
<dbReference type="EMBL" id="MRZV01002389">
    <property type="protein sequence ID" value="PIK33833.1"/>
    <property type="molecule type" value="Genomic_DNA"/>
</dbReference>
<dbReference type="GO" id="GO:0106050">
    <property type="term" value="F:tRNA 2'-O-methyltransferase activity"/>
    <property type="evidence" value="ECO:0007669"/>
    <property type="project" value="UniProtKB-UniRule"/>
</dbReference>
<dbReference type="STRING" id="307972.A0A2G8JDM0"/>
<keyword evidence="4" id="KW-1185">Reference proteome</keyword>
<reference evidence="3 4" key="1">
    <citation type="journal article" date="2017" name="PLoS Biol.">
        <title>The sea cucumber genome provides insights into morphological evolution and visceral regeneration.</title>
        <authorList>
            <person name="Zhang X."/>
            <person name="Sun L."/>
            <person name="Yuan J."/>
            <person name="Sun Y."/>
            <person name="Gao Y."/>
            <person name="Zhang L."/>
            <person name="Li S."/>
            <person name="Dai H."/>
            <person name="Hamel J.F."/>
            <person name="Liu C."/>
            <person name="Yu Y."/>
            <person name="Liu S."/>
            <person name="Lin W."/>
            <person name="Guo K."/>
            <person name="Jin S."/>
            <person name="Xu P."/>
            <person name="Storey K.B."/>
            <person name="Huan P."/>
            <person name="Zhang T."/>
            <person name="Zhou Y."/>
            <person name="Zhang J."/>
            <person name="Lin C."/>
            <person name="Li X."/>
            <person name="Xing L."/>
            <person name="Huo D."/>
            <person name="Sun M."/>
            <person name="Wang L."/>
            <person name="Mercier A."/>
            <person name="Li F."/>
            <person name="Yang H."/>
            <person name="Xiang J."/>
        </authorList>
    </citation>
    <scope>NUCLEOTIDE SEQUENCE [LARGE SCALE GENOMIC DNA]</scope>
    <source>
        <strain evidence="3">Shaxun</strain>
        <tissue evidence="3">Muscle</tissue>
    </source>
</reference>
<feature type="domain" description="Methyltransferase TRM13" evidence="2">
    <location>
        <begin position="211"/>
        <end position="369"/>
    </location>
</feature>
<feature type="non-terminal residue" evidence="3">
    <location>
        <position position="1"/>
    </location>
</feature>
<comment type="similarity">
    <text evidence="1">Belongs to the methyltransferase TRM13 family.</text>
</comment>
<dbReference type="InterPro" id="IPR007871">
    <property type="entry name" value="Methyltransferase_TRM13"/>
</dbReference>
<comment type="catalytic activity">
    <reaction evidence="1">
        <text>cytidine(4) in tRNA(Gly)(GCC) + S-adenosyl-L-methionine = 2'-O-methylcytidine(4) in tRNA(Gly)(GCC) + S-adenosyl-L-homocysteine + H(+)</text>
        <dbReference type="Rhea" id="RHEA:43192"/>
        <dbReference type="Rhea" id="RHEA-COMP:10399"/>
        <dbReference type="Rhea" id="RHEA-COMP:10400"/>
        <dbReference type="ChEBI" id="CHEBI:15378"/>
        <dbReference type="ChEBI" id="CHEBI:57856"/>
        <dbReference type="ChEBI" id="CHEBI:59789"/>
        <dbReference type="ChEBI" id="CHEBI:74495"/>
        <dbReference type="ChEBI" id="CHEBI:82748"/>
        <dbReference type="EC" id="2.1.1.225"/>
    </reaction>
</comment>
<comment type="catalytic activity">
    <reaction evidence="1">
        <text>adenosine(4) in tRNA(His) + S-adenosyl-L-methionine = 2'-O-methyladenosine(4) in tRNA(His) + S-adenosyl-L-homocysteine + H(+)</text>
        <dbReference type="Rhea" id="RHEA:43196"/>
        <dbReference type="Rhea" id="RHEA-COMP:10401"/>
        <dbReference type="Rhea" id="RHEA-COMP:10402"/>
        <dbReference type="ChEBI" id="CHEBI:15378"/>
        <dbReference type="ChEBI" id="CHEBI:57856"/>
        <dbReference type="ChEBI" id="CHEBI:59789"/>
        <dbReference type="ChEBI" id="CHEBI:74411"/>
        <dbReference type="ChEBI" id="CHEBI:74477"/>
        <dbReference type="EC" id="2.1.1.225"/>
    </reaction>
</comment>
<keyword evidence="1" id="KW-0808">Transferase</keyword>
<protein>
    <recommendedName>
        <fullName evidence="1">tRNA:m(4)X modification enzyme TRM13</fullName>
        <ecNumber evidence="1">2.1.1.225</ecNumber>
    </recommendedName>
</protein>
<dbReference type="PANTHER" id="PTHR12998">
    <property type="entry name" value="TRNA:M(4)X MODIFICATION ENZYME TRM13 HOMOLOG"/>
    <property type="match status" value="1"/>
</dbReference>
<comment type="function">
    <text evidence="1">tRNA methylase which 2'-O-methylates cytidine(4) in tRNA(Pro) and tRNA(Gly)(GCC), and adenosine(4) in tRNA(His).</text>
</comment>
<dbReference type="PANTHER" id="PTHR12998:SF0">
    <property type="entry name" value="TRNA:M(4)X MODIFICATION ENZYME TRM13 HOMOLOG"/>
    <property type="match status" value="1"/>
</dbReference>
<evidence type="ECO:0000313" key="4">
    <source>
        <dbReference type="Proteomes" id="UP000230750"/>
    </source>
</evidence>
<dbReference type="EC" id="2.1.1.225" evidence="1"/>
<comment type="catalytic activity">
    <reaction evidence="1">
        <text>cytidine(4) in tRNA(Pro) + S-adenosyl-L-methionine = 2'-O-methylcytidine(4) in tRNA(Pro) + S-adenosyl-L-homocysteine + H(+)</text>
        <dbReference type="Rhea" id="RHEA:32767"/>
        <dbReference type="Rhea" id="RHEA-COMP:10397"/>
        <dbReference type="Rhea" id="RHEA-COMP:10398"/>
        <dbReference type="ChEBI" id="CHEBI:15378"/>
        <dbReference type="ChEBI" id="CHEBI:57856"/>
        <dbReference type="ChEBI" id="CHEBI:59789"/>
        <dbReference type="ChEBI" id="CHEBI:74495"/>
        <dbReference type="ChEBI" id="CHEBI:82748"/>
        <dbReference type="EC" id="2.1.1.225"/>
    </reaction>
</comment>
<keyword evidence="1" id="KW-0862">Zinc</keyword>
<evidence type="ECO:0000259" key="2">
    <source>
        <dbReference type="Pfam" id="PF05206"/>
    </source>
</evidence>
<keyword evidence="1" id="KW-0949">S-adenosyl-L-methionine</keyword>
<organism evidence="3 4">
    <name type="scientific">Stichopus japonicus</name>
    <name type="common">Sea cucumber</name>
    <dbReference type="NCBI Taxonomy" id="307972"/>
    <lineage>
        <taxon>Eukaryota</taxon>
        <taxon>Metazoa</taxon>
        <taxon>Echinodermata</taxon>
        <taxon>Eleutherozoa</taxon>
        <taxon>Echinozoa</taxon>
        <taxon>Holothuroidea</taxon>
        <taxon>Aspidochirotacea</taxon>
        <taxon>Aspidochirotida</taxon>
        <taxon>Stichopodidae</taxon>
        <taxon>Apostichopus</taxon>
    </lineage>
</organism>
<dbReference type="Proteomes" id="UP000230750">
    <property type="component" value="Unassembled WGS sequence"/>
</dbReference>
<dbReference type="Pfam" id="PF05206">
    <property type="entry name" value="TRM13"/>
    <property type="match status" value="2"/>
</dbReference>
<dbReference type="InterPro" id="IPR030476">
    <property type="entry name" value="Pentaxin_CS"/>
</dbReference>
<keyword evidence="1" id="KW-0479">Metal-binding</keyword>
<dbReference type="AlphaFoldDB" id="A0A2G8JDM0"/>
<comment type="caution">
    <text evidence="3">The sequence shown here is derived from an EMBL/GenBank/DDBJ whole genome shotgun (WGS) entry which is preliminary data.</text>
</comment>
<feature type="domain" description="Methyltransferase TRM13" evidence="2">
    <location>
        <begin position="58"/>
        <end position="171"/>
    </location>
</feature>
<gene>
    <name evidence="3" type="ORF">BSL78_29347</name>
</gene>
<evidence type="ECO:0000313" key="3">
    <source>
        <dbReference type="EMBL" id="PIK33833.1"/>
    </source>
</evidence>
<dbReference type="InterPro" id="IPR039044">
    <property type="entry name" value="Trm13"/>
</dbReference>
<keyword evidence="1" id="KW-0819">tRNA processing</keyword>
<dbReference type="OrthoDB" id="258806at2759"/>